<accession>A0A1A6GJ46</accession>
<proteinExistence type="predicted"/>
<dbReference type="OrthoDB" id="366390at2759"/>
<dbReference type="Gene3D" id="1.25.40.20">
    <property type="entry name" value="Ankyrin repeat-containing domain"/>
    <property type="match status" value="1"/>
</dbReference>
<dbReference type="PANTHER" id="PTHR24147">
    <property type="entry name" value="ANKYRIN REPEAT DOMAIN 36-RELATED"/>
    <property type="match status" value="1"/>
</dbReference>
<dbReference type="SUPFAM" id="SSF48403">
    <property type="entry name" value="Ankyrin repeat"/>
    <property type="match status" value="1"/>
</dbReference>
<feature type="non-terminal residue" evidence="2">
    <location>
        <position position="87"/>
    </location>
</feature>
<dbReference type="STRING" id="56216.A0A1A6GJ46"/>
<comment type="caution">
    <text evidence="2">The sequence shown here is derived from an EMBL/GenBank/DDBJ whole genome shotgun (WGS) entry which is preliminary data.</text>
</comment>
<dbReference type="InterPro" id="IPR036770">
    <property type="entry name" value="Ankyrin_rpt-contain_sf"/>
</dbReference>
<feature type="repeat" description="ANK" evidence="1">
    <location>
        <begin position="53"/>
        <end position="85"/>
    </location>
</feature>
<dbReference type="InterPro" id="IPR050657">
    <property type="entry name" value="Ankyrin_repeat_domain"/>
</dbReference>
<keyword evidence="1" id="KW-0040">ANK repeat</keyword>
<keyword evidence="3" id="KW-1185">Reference proteome</keyword>
<feature type="repeat" description="ANK" evidence="1">
    <location>
        <begin position="12"/>
        <end position="44"/>
    </location>
</feature>
<dbReference type="AlphaFoldDB" id="A0A1A6GJ46"/>
<dbReference type="PANTHER" id="PTHR24147:SF67">
    <property type="entry name" value="POTE ANKYRIN DOMAIN FAMILY MEMBER 1"/>
    <property type="match status" value="1"/>
</dbReference>
<dbReference type="InterPro" id="IPR002110">
    <property type="entry name" value="Ankyrin_rpt"/>
</dbReference>
<protein>
    <submittedName>
        <fullName evidence="2">Uncharacterized protein</fullName>
    </submittedName>
</protein>
<dbReference type="SMART" id="SM00248">
    <property type="entry name" value="ANK"/>
    <property type="match status" value="2"/>
</dbReference>
<gene>
    <name evidence="2" type="ORF">A6R68_05690</name>
</gene>
<dbReference type="Pfam" id="PF12796">
    <property type="entry name" value="Ank_2"/>
    <property type="match status" value="1"/>
</dbReference>
<name>A0A1A6GJ46_NEOLE</name>
<dbReference type="PROSITE" id="PS50088">
    <property type="entry name" value="ANK_REPEAT"/>
    <property type="match status" value="2"/>
</dbReference>
<dbReference type="EMBL" id="LZPO01089064">
    <property type="protein sequence ID" value="OBS65770.1"/>
    <property type="molecule type" value="Genomic_DNA"/>
</dbReference>
<evidence type="ECO:0000256" key="1">
    <source>
        <dbReference type="PROSITE-ProRule" id="PRU00023"/>
    </source>
</evidence>
<evidence type="ECO:0000313" key="2">
    <source>
        <dbReference type="EMBL" id="OBS65770.1"/>
    </source>
</evidence>
<reference evidence="2 3" key="1">
    <citation type="submission" date="2016-06" db="EMBL/GenBank/DDBJ databases">
        <title>The Draft Genome Sequence and Annotation of the Desert Woodrat Neotoma lepida.</title>
        <authorList>
            <person name="Campbell M."/>
            <person name="Oakeson K.F."/>
            <person name="Yandell M."/>
            <person name="Halpert J.R."/>
            <person name="Dearing D."/>
        </authorList>
    </citation>
    <scope>NUCLEOTIDE SEQUENCE [LARGE SCALE GENOMIC DNA]</scope>
    <source>
        <strain evidence="2">417</strain>
        <tissue evidence="2">Liver</tissue>
    </source>
</reference>
<organism evidence="2 3">
    <name type="scientific">Neotoma lepida</name>
    <name type="common">Desert woodrat</name>
    <dbReference type="NCBI Taxonomy" id="56216"/>
    <lineage>
        <taxon>Eukaryota</taxon>
        <taxon>Metazoa</taxon>
        <taxon>Chordata</taxon>
        <taxon>Craniata</taxon>
        <taxon>Vertebrata</taxon>
        <taxon>Euteleostomi</taxon>
        <taxon>Mammalia</taxon>
        <taxon>Eutheria</taxon>
        <taxon>Euarchontoglires</taxon>
        <taxon>Glires</taxon>
        <taxon>Rodentia</taxon>
        <taxon>Myomorpha</taxon>
        <taxon>Muroidea</taxon>
        <taxon>Cricetidae</taxon>
        <taxon>Neotominae</taxon>
        <taxon>Neotoma</taxon>
    </lineage>
</organism>
<dbReference type="PROSITE" id="PS50297">
    <property type="entry name" value="ANK_REP_REGION"/>
    <property type="match status" value="1"/>
</dbReference>
<sequence length="87" mass="9996">MHTPQKDPWSCKRRTALHFACACFQEEAVRVLLRNHCEIDAVDRNSVKSLMKDGFTPLLLALKENNIEVAKFLVKKGANIHVFDKMK</sequence>
<dbReference type="Proteomes" id="UP000092124">
    <property type="component" value="Unassembled WGS sequence"/>
</dbReference>
<evidence type="ECO:0000313" key="3">
    <source>
        <dbReference type="Proteomes" id="UP000092124"/>
    </source>
</evidence>